<feature type="transmembrane region" description="Helical" evidence="1">
    <location>
        <begin position="288"/>
        <end position="306"/>
    </location>
</feature>
<evidence type="ECO:0000256" key="1">
    <source>
        <dbReference type="SAM" id="Phobius"/>
    </source>
</evidence>
<accession>A0ABP8GE06</accession>
<dbReference type="EMBL" id="BAABGY010000002">
    <property type="protein sequence ID" value="GAA4322332.1"/>
    <property type="molecule type" value="Genomic_DNA"/>
</dbReference>
<keyword evidence="1" id="KW-1133">Transmembrane helix</keyword>
<feature type="transmembrane region" description="Helical" evidence="1">
    <location>
        <begin position="143"/>
        <end position="163"/>
    </location>
</feature>
<organism evidence="2 3">
    <name type="scientific">Flaviaesturariibacter amylovorans</name>
    <dbReference type="NCBI Taxonomy" id="1084520"/>
    <lineage>
        <taxon>Bacteria</taxon>
        <taxon>Pseudomonadati</taxon>
        <taxon>Bacteroidota</taxon>
        <taxon>Chitinophagia</taxon>
        <taxon>Chitinophagales</taxon>
        <taxon>Chitinophagaceae</taxon>
        <taxon>Flaviaestuariibacter</taxon>
    </lineage>
</organism>
<feature type="transmembrane region" description="Helical" evidence="1">
    <location>
        <begin position="70"/>
        <end position="90"/>
    </location>
</feature>
<protein>
    <recommendedName>
        <fullName evidence="4">DUF3592 domain-containing protein</fullName>
    </recommendedName>
</protein>
<gene>
    <name evidence="2" type="ORF">GCM10023184_08650</name>
</gene>
<keyword evidence="1" id="KW-0472">Membrane</keyword>
<dbReference type="RefSeq" id="WP_345253679.1">
    <property type="nucleotide sequence ID" value="NZ_BAABGY010000002.1"/>
</dbReference>
<proteinExistence type="predicted"/>
<evidence type="ECO:0000313" key="3">
    <source>
        <dbReference type="Proteomes" id="UP001501725"/>
    </source>
</evidence>
<keyword evidence="1" id="KW-0812">Transmembrane</keyword>
<name>A0ABP8GE06_9BACT</name>
<sequence>MNYRELPLRDRMNKAREYALLLAQDEIPVDDIPATLQELFALSPQQAEEAVATMKQVYRADYRAAGRRRAQFALTALLASVVITIFYYFLAQEIHPAFLLLPLLFAIGGLGALLQLVQVGDEHLAGGRLAHAFIERDQDGSTGLHWTAVSLLVALLFVGMMSYRLAAAPGILGPGSTWRLGDKVLQEAPVRGETGGKNSSYFYEFRLVTYPGRFRFHETYYEFARRTTLLANLAAGTPLDVEILMEDRSRLEDRDAYVNVVNLVVDGVPLYNVAERNAFLRDKQRREFRYSLAGLAAALLLCFWRYRTNV</sequence>
<feature type="transmembrane region" description="Helical" evidence="1">
    <location>
        <begin position="97"/>
        <end position="117"/>
    </location>
</feature>
<keyword evidence="3" id="KW-1185">Reference proteome</keyword>
<comment type="caution">
    <text evidence="2">The sequence shown here is derived from an EMBL/GenBank/DDBJ whole genome shotgun (WGS) entry which is preliminary data.</text>
</comment>
<evidence type="ECO:0008006" key="4">
    <source>
        <dbReference type="Google" id="ProtNLM"/>
    </source>
</evidence>
<dbReference type="Proteomes" id="UP001501725">
    <property type="component" value="Unassembled WGS sequence"/>
</dbReference>
<reference evidence="3" key="1">
    <citation type="journal article" date="2019" name="Int. J. Syst. Evol. Microbiol.">
        <title>The Global Catalogue of Microorganisms (GCM) 10K type strain sequencing project: providing services to taxonomists for standard genome sequencing and annotation.</title>
        <authorList>
            <consortium name="The Broad Institute Genomics Platform"/>
            <consortium name="The Broad Institute Genome Sequencing Center for Infectious Disease"/>
            <person name="Wu L."/>
            <person name="Ma J."/>
        </authorList>
    </citation>
    <scope>NUCLEOTIDE SEQUENCE [LARGE SCALE GENOMIC DNA]</scope>
    <source>
        <strain evidence="3">JCM 17919</strain>
    </source>
</reference>
<evidence type="ECO:0000313" key="2">
    <source>
        <dbReference type="EMBL" id="GAA4322332.1"/>
    </source>
</evidence>